<feature type="binding site" evidence="10">
    <location>
        <position position="102"/>
    </location>
    <ligand>
        <name>Mn(2+)</name>
        <dbReference type="ChEBI" id="CHEBI:29035"/>
    </ligand>
</feature>
<feature type="binding site" evidence="10">
    <location>
        <position position="148"/>
    </location>
    <ligand>
        <name>Mn(2+)</name>
        <dbReference type="ChEBI" id="CHEBI:29035"/>
    </ligand>
</feature>
<name>A0A2C9WAW8_MANES</name>
<keyword evidence="11" id="KW-0732">Signal</keyword>
<sequence>MEKFCSCISISLILVLGNAIHASAGDPDILKDFSVPPSLDPSTITRQYFTFTGFRSLRKANLTGKTTALVTKATLKEFPALEGQSVSVSAIMYPPSGMNLPHVHPRASELLIVLLGSLEVGFVDTTNRLFTQTLQAPDMFIFPKGLVHFQVNTKTDSPSIALGIFGSASAGTVSLPSTVFGSGISAEILAKAFKTDEETISKLIQANK</sequence>
<dbReference type="Proteomes" id="UP000091857">
    <property type="component" value="Chromosome 2"/>
</dbReference>
<dbReference type="GO" id="GO:0030145">
    <property type="term" value="F:manganese ion binding"/>
    <property type="evidence" value="ECO:0007669"/>
    <property type="project" value="UniProtKB-UniRule"/>
</dbReference>
<feature type="binding site" evidence="10">
    <location>
        <position position="109"/>
    </location>
    <ligand>
        <name>Mn(2+)</name>
        <dbReference type="ChEBI" id="CHEBI:29035"/>
    </ligand>
</feature>
<dbReference type="EMBL" id="CM004388">
    <property type="protein sequence ID" value="OAY56803.1"/>
    <property type="molecule type" value="Genomic_DNA"/>
</dbReference>
<feature type="binding site" evidence="9">
    <location>
        <position position="99"/>
    </location>
    <ligand>
        <name>oxalate</name>
        <dbReference type="ChEBI" id="CHEBI:30623"/>
    </ligand>
</feature>
<evidence type="ECO:0000313" key="14">
    <source>
        <dbReference type="Proteomes" id="UP000091857"/>
    </source>
</evidence>
<feature type="domain" description="Cupin type-1" evidence="12">
    <location>
        <begin position="52"/>
        <end position="201"/>
    </location>
</feature>
<evidence type="ECO:0000256" key="8">
    <source>
        <dbReference type="ARBA" id="ARBA00023211"/>
    </source>
</evidence>
<evidence type="ECO:0000313" key="13">
    <source>
        <dbReference type="EMBL" id="OAY56803.1"/>
    </source>
</evidence>
<protein>
    <recommendedName>
        <fullName evidence="11">Germin-like protein</fullName>
    </recommendedName>
</protein>
<feature type="signal peptide" evidence="11">
    <location>
        <begin position="1"/>
        <end position="25"/>
    </location>
</feature>
<dbReference type="AlphaFoldDB" id="A0A2C9WAW8"/>
<evidence type="ECO:0000256" key="5">
    <source>
        <dbReference type="ARBA" id="ARBA00022723"/>
    </source>
</evidence>
<evidence type="ECO:0000256" key="11">
    <source>
        <dbReference type="RuleBase" id="RU366015"/>
    </source>
</evidence>
<evidence type="ECO:0000256" key="2">
    <source>
        <dbReference type="ARBA" id="ARBA00007456"/>
    </source>
</evidence>
<keyword evidence="8 9" id="KW-0464">Manganese</keyword>
<dbReference type="InterPro" id="IPR011051">
    <property type="entry name" value="RmlC_Cupin_sf"/>
</dbReference>
<evidence type="ECO:0000256" key="7">
    <source>
        <dbReference type="ARBA" id="ARBA00023180"/>
    </source>
</evidence>
<dbReference type="InterPro" id="IPR006045">
    <property type="entry name" value="Cupin_1"/>
</dbReference>
<dbReference type="CDD" id="cd02241">
    <property type="entry name" value="cupin_OxOx"/>
    <property type="match status" value="1"/>
</dbReference>
<dbReference type="Gene3D" id="2.60.120.10">
    <property type="entry name" value="Jelly Rolls"/>
    <property type="match status" value="1"/>
</dbReference>
<evidence type="ECO:0000256" key="4">
    <source>
        <dbReference type="ARBA" id="ARBA00022525"/>
    </source>
</evidence>
<comment type="subcellular location">
    <subcellularLocation>
        <location evidence="1 11">Secreted</location>
        <location evidence="1 11">Extracellular space</location>
        <location evidence="1 11">Apoplast</location>
    </subcellularLocation>
</comment>
<evidence type="ECO:0000256" key="6">
    <source>
        <dbReference type="ARBA" id="ARBA00023157"/>
    </source>
</evidence>
<accession>A0A2C9WAW8</accession>
<gene>
    <name evidence="13" type="ORF">MANES_02G045600v8</name>
</gene>
<dbReference type="PRINTS" id="PR00325">
    <property type="entry name" value="GERMIN"/>
</dbReference>
<evidence type="ECO:0000256" key="1">
    <source>
        <dbReference type="ARBA" id="ARBA00004271"/>
    </source>
</evidence>
<dbReference type="GO" id="GO:0048046">
    <property type="term" value="C:apoplast"/>
    <property type="evidence" value="ECO:0007669"/>
    <property type="project" value="UniProtKB-SubCell"/>
</dbReference>
<feature type="binding site" evidence="9">
    <location>
        <position position="104"/>
    </location>
    <ligand>
        <name>oxalate</name>
        <dbReference type="ChEBI" id="CHEBI:30623"/>
    </ligand>
</feature>
<feature type="binding site" evidence="9">
    <location>
        <position position="109"/>
    </location>
    <ligand>
        <name>oxalate</name>
        <dbReference type="ChEBI" id="CHEBI:30623"/>
    </ligand>
</feature>
<keyword evidence="3 11" id="KW-0052">Apoplast</keyword>
<dbReference type="InterPro" id="IPR001929">
    <property type="entry name" value="Germin"/>
</dbReference>
<proteinExistence type="inferred from homology"/>
<dbReference type="Pfam" id="PF00190">
    <property type="entry name" value="Cupin_1"/>
    <property type="match status" value="1"/>
</dbReference>
<dbReference type="SMART" id="SM00835">
    <property type="entry name" value="Cupin_1"/>
    <property type="match status" value="1"/>
</dbReference>
<dbReference type="InterPro" id="IPR014710">
    <property type="entry name" value="RmlC-like_jellyroll"/>
</dbReference>
<reference evidence="14" key="1">
    <citation type="journal article" date="2016" name="Nat. Biotechnol.">
        <title>Sequencing wild and cultivated cassava and related species reveals extensive interspecific hybridization and genetic diversity.</title>
        <authorList>
            <person name="Bredeson J.V."/>
            <person name="Lyons J.B."/>
            <person name="Prochnik S.E."/>
            <person name="Wu G.A."/>
            <person name="Ha C.M."/>
            <person name="Edsinger-Gonzales E."/>
            <person name="Grimwood J."/>
            <person name="Schmutz J."/>
            <person name="Rabbi I.Y."/>
            <person name="Egesi C."/>
            <person name="Nauluvula P."/>
            <person name="Lebot V."/>
            <person name="Ndunguru J."/>
            <person name="Mkamilo G."/>
            <person name="Bart R.S."/>
            <person name="Setter T.L."/>
            <person name="Gleadow R.M."/>
            <person name="Kulakow P."/>
            <person name="Ferguson M.E."/>
            <person name="Rounsley S."/>
            <person name="Rokhsar D.S."/>
        </authorList>
    </citation>
    <scope>NUCLEOTIDE SEQUENCE [LARGE SCALE GENOMIC DNA]</scope>
    <source>
        <strain evidence="14">cv. AM560-2</strain>
    </source>
</reference>
<dbReference type="OMA" id="NTQPDCK"/>
<comment type="caution">
    <text evidence="13">The sequence shown here is derived from an EMBL/GenBank/DDBJ whole genome shotgun (WGS) entry which is preliminary data.</text>
</comment>
<keyword evidence="6" id="KW-1015">Disulfide bond</keyword>
<feature type="chain" id="PRO_5019618703" description="Germin-like protein" evidence="11">
    <location>
        <begin position="26"/>
        <end position="208"/>
    </location>
</feature>
<keyword evidence="14" id="KW-1185">Reference proteome</keyword>
<keyword evidence="4 11" id="KW-0964">Secreted</keyword>
<evidence type="ECO:0000256" key="9">
    <source>
        <dbReference type="PIRSR" id="PIRSR601929-1"/>
    </source>
</evidence>
<evidence type="ECO:0000256" key="3">
    <source>
        <dbReference type="ARBA" id="ARBA00022523"/>
    </source>
</evidence>
<dbReference type="Gramene" id="Manes.02G045600.1.v8.1">
    <property type="protein sequence ID" value="Manes.02G045600.1.v8.1.CDS.1"/>
    <property type="gene ID" value="Manes.02G045600.v8.1"/>
</dbReference>
<dbReference type="PANTHER" id="PTHR31238">
    <property type="entry name" value="GERMIN-LIKE PROTEIN SUBFAMILY 3 MEMBER 3"/>
    <property type="match status" value="1"/>
</dbReference>
<evidence type="ECO:0000259" key="12">
    <source>
        <dbReference type="SMART" id="SM00835"/>
    </source>
</evidence>
<dbReference type="InterPro" id="IPR019780">
    <property type="entry name" value="Germin_Mn-BS"/>
</dbReference>
<keyword evidence="7" id="KW-0325">Glycoprotein</keyword>
<dbReference type="SUPFAM" id="SSF51182">
    <property type="entry name" value="RmlC-like cupins"/>
    <property type="match status" value="1"/>
</dbReference>
<comment type="similarity">
    <text evidence="2 11">Belongs to the germin family.</text>
</comment>
<dbReference type="PROSITE" id="PS00725">
    <property type="entry name" value="GERMIN"/>
    <property type="match status" value="1"/>
</dbReference>
<keyword evidence="5 9" id="KW-0479">Metal-binding</keyword>
<feature type="binding site" evidence="10">
    <location>
        <position position="104"/>
    </location>
    <ligand>
        <name>Mn(2+)</name>
        <dbReference type="ChEBI" id="CHEBI:29035"/>
    </ligand>
</feature>
<dbReference type="OrthoDB" id="1546383at2759"/>
<evidence type="ECO:0000256" key="10">
    <source>
        <dbReference type="PIRSR" id="PIRSR601929-2"/>
    </source>
</evidence>
<organism evidence="13 14">
    <name type="scientific">Manihot esculenta</name>
    <name type="common">Cassava</name>
    <name type="synonym">Jatropha manihot</name>
    <dbReference type="NCBI Taxonomy" id="3983"/>
    <lineage>
        <taxon>Eukaryota</taxon>
        <taxon>Viridiplantae</taxon>
        <taxon>Streptophyta</taxon>
        <taxon>Embryophyta</taxon>
        <taxon>Tracheophyta</taxon>
        <taxon>Spermatophyta</taxon>
        <taxon>Magnoliopsida</taxon>
        <taxon>eudicotyledons</taxon>
        <taxon>Gunneridae</taxon>
        <taxon>Pentapetalae</taxon>
        <taxon>rosids</taxon>
        <taxon>fabids</taxon>
        <taxon>Malpighiales</taxon>
        <taxon>Euphorbiaceae</taxon>
        <taxon>Crotonoideae</taxon>
        <taxon>Manihoteae</taxon>
        <taxon>Manihot</taxon>
    </lineage>
</organism>